<dbReference type="InterPro" id="IPR027417">
    <property type="entry name" value="P-loop_NTPase"/>
</dbReference>
<comment type="caution">
    <text evidence="1">The sequence shown here is derived from an EMBL/GenBank/DDBJ whole genome shotgun (WGS) entry which is preliminary data.</text>
</comment>
<dbReference type="Proteomes" id="UP001548189">
    <property type="component" value="Unassembled WGS sequence"/>
</dbReference>
<sequence length="1036" mass="120629">MSISDHTILADLTQYQDLLHFLNYLQKNEQISHCDFWRRIAEIKPKMHDDVVWQDDNEGTFDRKQLKPGNTTVLPNIIRCCLAQLLTTLSFDRIAWRRFQVLRHINTQADFYYLLQFLYSGPDVTPSDVSQFLSREGKFGGGNDGTINDSNSVNIADAHRYAKLERWDPKSDKELPSKLYVNIEELLQAMKVDTEKFLSYNKMHNLPDRLPYFVGRTKHLETLNQKFLNYNTGINLVGKKEKVAVSLGAVGGQGKTALSLEYGYRYFRSHYSCILWFDARRGLLQSQLRQFCIERCKIPSFPADSPDFKDVKEQNYFFEQLTKRFQKHCLIIIDDASNDNQINKFLPKNGVFNIHFLITSRKKLLARKGDIMELPVLENEEAGALFINRSKIPDIKPEDSKLQAFVAKDGKLGGHALSISLMGAYARQQQQYNLDALIELIDKYGVGQTSEHIELDDYAHQLHAAFNLSFDCLKQESQDTLLLLSLFPRIEILGRVLRRCVLGTRSQLPREKRLREYFKDHRNTELKELEKYHLVQFSDKTKHFSLHEAIYDFARVKFGIGLQKNEDMAAVNKGFLQSSITFTEKLTDEHKLVGKKDCLGFVIQDISSELSAVTGLLMPKIDAGRGMTPNYEHLLECLRFWFRNYRFHQYIYDTEILDFIRPNIESVKKHLVSLGCYEGLNQFILDKLLGHAFYADPKRLGKKAERLFKQALETSLELHKSFRKQSAQLQQDLVWYDIFLIDHMINVASKRRGDERAVIPVPEDPEYAADIRRLESSLPPRLLDLSSAIEPVDYPLLLRAAHYWGHRGNQDQYTLLKQFVNDKTNKRTEQLVEAAKRHYKCAANYRLAALRIHFPERYFYQKDFNLKNIPYACDWIQELAAPDKQTSMEDFTHYFQGIGDTAHQLRGIHFVEALHIAIQLKRGNSNISTDTLERSLAAAKKLWDHACYRSTAQHQVRAEQPLKYVLWMCSSEILHDLMLQCISNCYLLPWEQVKKKIKQAVENMQRELKISYDFVVEEQENQIKEIWDSLDCVYQK</sequence>
<dbReference type="PANTHER" id="PTHR47691:SF3">
    <property type="entry name" value="HTH-TYPE TRANSCRIPTIONAL REGULATOR RV0890C-RELATED"/>
    <property type="match status" value="1"/>
</dbReference>
<name>A0ABV2BZR2_9GAMM</name>
<dbReference type="SUPFAM" id="SSF52540">
    <property type="entry name" value="P-loop containing nucleoside triphosphate hydrolases"/>
    <property type="match status" value="1"/>
</dbReference>
<organism evidence="1 2">
    <name type="scientific">Aliikangiella maris</name>
    <dbReference type="NCBI Taxonomy" id="3162458"/>
    <lineage>
        <taxon>Bacteria</taxon>
        <taxon>Pseudomonadati</taxon>
        <taxon>Pseudomonadota</taxon>
        <taxon>Gammaproteobacteria</taxon>
        <taxon>Oceanospirillales</taxon>
        <taxon>Pleioneaceae</taxon>
        <taxon>Aliikangiella</taxon>
    </lineage>
</organism>
<evidence type="ECO:0000313" key="2">
    <source>
        <dbReference type="Proteomes" id="UP001548189"/>
    </source>
</evidence>
<gene>
    <name evidence="1" type="ORF">ABVT43_19850</name>
</gene>
<proteinExistence type="predicted"/>
<dbReference type="PANTHER" id="PTHR47691">
    <property type="entry name" value="REGULATOR-RELATED"/>
    <property type="match status" value="1"/>
</dbReference>
<reference evidence="1 2" key="1">
    <citation type="submission" date="2024-06" db="EMBL/GenBank/DDBJ databases">
        <authorList>
            <person name="Li F."/>
        </authorList>
    </citation>
    <scope>NUCLEOTIDE SEQUENCE [LARGE SCALE GENOMIC DNA]</scope>
    <source>
        <strain evidence="1 2">GXAS 311</strain>
    </source>
</reference>
<keyword evidence="2" id="KW-1185">Reference proteome</keyword>
<dbReference type="Gene3D" id="3.40.50.300">
    <property type="entry name" value="P-loop containing nucleotide triphosphate hydrolases"/>
    <property type="match status" value="1"/>
</dbReference>
<protein>
    <submittedName>
        <fullName evidence="1">Uncharacterized protein</fullName>
    </submittedName>
</protein>
<dbReference type="EMBL" id="JBEVCJ010000058">
    <property type="protein sequence ID" value="MET1257396.1"/>
    <property type="molecule type" value="Genomic_DNA"/>
</dbReference>
<evidence type="ECO:0000313" key="1">
    <source>
        <dbReference type="EMBL" id="MET1257396.1"/>
    </source>
</evidence>
<accession>A0ABV2BZR2</accession>